<dbReference type="InterPro" id="IPR036224">
    <property type="entry name" value="GINS_bundle-like_dom_sf"/>
</dbReference>
<dbReference type="PANTHER" id="PTHR21206:SF0">
    <property type="entry name" value="DNA REPLICATION COMPLEX GINS PROTEIN SLD5"/>
    <property type="match status" value="1"/>
</dbReference>
<dbReference type="CDD" id="cd11711">
    <property type="entry name" value="GINS_A_Sld5"/>
    <property type="match status" value="1"/>
</dbReference>
<evidence type="ECO:0000313" key="9">
    <source>
        <dbReference type="EnsemblMetazoa" id="CLYHEMP019611.1"/>
    </source>
</evidence>
<dbReference type="Proteomes" id="UP000594262">
    <property type="component" value="Unplaced"/>
</dbReference>
<dbReference type="PANTHER" id="PTHR21206">
    <property type="entry name" value="SLD5 PROTEIN"/>
    <property type="match status" value="1"/>
</dbReference>
<evidence type="ECO:0000256" key="1">
    <source>
        <dbReference type="ARBA" id="ARBA00004123"/>
    </source>
</evidence>
<dbReference type="RefSeq" id="XP_066927229.1">
    <property type="nucleotide sequence ID" value="XM_067071128.1"/>
</dbReference>
<reference evidence="9" key="1">
    <citation type="submission" date="2021-01" db="UniProtKB">
        <authorList>
            <consortium name="EnsemblMetazoa"/>
        </authorList>
    </citation>
    <scope>IDENTIFICATION</scope>
</reference>
<comment type="similarity">
    <text evidence="2 6">Belongs to the GINS4/SLD5 family.</text>
</comment>
<dbReference type="Gene3D" id="3.40.5.60">
    <property type="match status" value="1"/>
</dbReference>
<keyword evidence="10" id="KW-1185">Reference proteome</keyword>
<evidence type="ECO:0000259" key="8">
    <source>
        <dbReference type="Pfam" id="PF16922"/>
    </source>
</evidence>
<dbReference type="InterPro" id="IPR008591">
    <property type="entry name" value="GINS_Sld5"/>
</dbReference>
<keyword evidence="4 6" id="KW-0235">DNA replication</keyword>
<sequence length="213" mass="24668">MSTLDEADEILDGSEDEIEVTAKDVYEKLLKVWLNEKLSAELLPHHDELVECMMGQIKEIESSLSSRDKNLKTSLQKIELERVKFVISSYLRERLKKIENNVVHILAEEASMEQPRMSPEEMQFAKAFSENLENHFERLALQQMPANMQSLDKKKNIPKPNLESFVFIKVLENVEQVTLDPEEDPVDLDEGSQHIVRYKTIAPYIQTEQVVLI</sequence>
<evidence type="ECO:0000256" key="4">
    <source>
        <dbReference type="ARBA" id="ARBA00022705"/>
    </source>
</evidence>
<organism evidence="9 10">
    <name type="scientific">Clytia hemisphaerica</name>
    <dbReference type="NCBI Taxonomy" id="252671"/>
    <lineage>
        <taxon>Eukaryota</taxon>
        <taxon>Metazoa</taxon>
        <taxon>Cnidaria</taxon>
        <taxon>Hydrozoa</taxon>
        <taxon>Hydroidolina</taxon>
        <taxon>Leptothecata</taxon>
        <taxon>Obeliida</taxon>
        <taxon>Clytiidae</taxon>
        <taxon>Clytia</taxon>
    </lineage>
</organism>
<proteinExistence type="inferred from homology"/>
<evidence type="ECO:0000313" key="10">
    <source>
        <dbReference type="Proteomes" id="UP000594262"/>
    </source>
</evidence>
<name>A0A7M5XA48_9CNID</name>
<dbReference type="GO" id="GO:0000727">
    <property type="term" value="P:double-strand break repair via break-induced replication"/>
    <property type="evidence" value="ECO:0007669"/>
    <property type="project" value="TreeGrafter"/>
</dbReference>
<evidence type="ECO:0000256" key="3">
    <source>
        <dbReference type="ARBA" id="ARBA00014804"/>
    </source>
</evidence>
<dbReference type="GO" id="GO:0006261">
    <property type="term" value="P:DNA-templated DNA replication"/>
    <property type="evidence" value="ECO:0007669"/>
    <property type="project" value="InterPro"/>
</dbReference>
<protein>
    <recommendedName>
        <fullName evidence="3 6">DNA replication complex GINS protein SLD5</fullName>
    </recommendedName>
</protein>
<comment type="function">
    <text evidence="6">The GINS complex plays an essential role in the initiation of DNA replication.</text>
</comment>
<dbReference type="GO" id="GO:0000811">
    <property type="term" value="C:GINS complex"/>
    <property type="evidence" value="ECO:0007669"/>
    <property type="project" value="UniProtKB-UniRule"/>
</dbReference>
<accession>A0A7M5XA48</accession>
<evidence type="ECO:0000256" key="6">
    <source>
        <dbReference type="PIRNR" id="PIRNR007764"/>
    </source>
</evidence>
<dbReference type="Pfam" id="PF16922">
    <property type="entry name" value="SLD5_C"/>
    <property type="match status" value="1"/>
</dbReference>
<keyword evidence="5 6" id="KW-0539">Nucleus</keyword>
<dbReference type="PIRSF" id="PIRSF007764">
    <property type="entry name" value="Sld5"/>
    <property type="match status" value="1"/>
</dbReference>
<evidence type="ECO:0000256" key="5">
    <source>
        <dbReference type="ARBA" id="ARBA00023242"/>
    </source>
</evidence>
<dbReference type="OrthoDB" id="338231at2759"/>
<dbReference type="SUPFAM" id="SSF158573">
    <property type="entry name" value="GINS helical bundle-like"/>
    <property type="match status" value="1"/>
</dbReference>
<dbReference type="CDD" id="cd21692">
    <property type="entry name" value="GINS_B_Sld5"/>
    <property type="match status" value="1"/>
</dbReference>
<evidence type="ECO:0000256" key="2">
    <source>
        <dbReference type="ARBA" id="ARBA00008187"/>
    </source>
</evidence>
<dbReference type="InterPro" id="IPR031633">
    <property type="entry name" value="SLD5_C"/>
</dbReference>
<dbReference type="InterPro" id="IPR021151">
    <property type="entry name" value="GINS_A"/>
</dbReference>
<dbReference type="SUPFAM" id="SSF160059">
    <property type="entry name" value="PriA/YqbF domain"/>
    <property type="match status" value="1"/>
</dbReference>
<dbReference type="FunFam" id="3.40.5.60:FF:000001">
    <property type="entry name" value="DNA replication complex GINS protein SLD5"/>
    <property type="match status" value="1"/>
</dbReference>
<dbReference type="Pfam" id="PF05916">
    <property type="entry name" value="Sld5"/>
    <property type="match status" value="1"/>
</dbReference>
<evidence type="ECO:0000259" key="7">
    <source>
        <dbReference type="Pfam" id="PF05916"/>
    </source>
</evidence>
<dbReference type="Gene3D" id="1.20.58.1030">
    <property type="match status" value="1"/>
</dbReference>
<dbReference type="InterPro" id="IPR038749">
    <property type="entry name" value="Sld5_GINS_A"/>
</dbReference>
<feature type="domain" description="GINS subunit" evidence="7">
    <location>
        <begin position="57"/>
        <end position="139"/>
    </location>
</feature>
<dbReference type="GeneID" id="136814710"/>
<comment type="subcellular location">
    <subcellularLocation>
        <location evidence="1 6">Nucleus</location>
    </subcellularLocation>
</comment>
<dbReference type="EnsemblMetazoa" id="CLYHEMT019611.1">
    <property type="protein sequence ID" value="CLYHEMP019611.1"/>
    <property type="gene ID" value="CLYHEMG019611"/>
</dbReference>
<dbReference type="AlphaFoldDB" id="A0A7M5XA48"/>
<feature type="domain" description="DNA replication complex GINS protein SLD5 C-terminal" evidence="8">
    <location>
        <begin position="160"/>
        <end position="213"/>
    </location>
</feature>